<evidence type="ECO:0000313" key="3">
    <source>
        <dbReference type="Proteomes" id="UP000004431"/>
    </source>
</evidence>
<sequence length="451" mass="48939">MDRLLLHDLRYHALQWASLVVFAAGAGAIFALGEHIIIAAQCLDVPSLRTSTRLLYQVGSGIIVASAFPVIPVMLSLAHLLVDKLTPTFALWALNGVLPHQIRRIVLTEVLIFGFFGGVVGGLIGFCFHTWAFAPLGIDMLMASPNVQITPSMIGTACILAGIYTCILCMLGSIKSAWHASATSPVIALTSGEDARSKRPIARIILVICAILLLCSLGYQTAQRNAQSLNSAMGIPYLIIFAAAIVAPWMFPVVLRVWTAALKRFLLLDLARNNVRHTLSTSVSMELPLFIGYALITTFFSNLKILEAFYHVLGIRGNFTVPLPAIVILFVFPIALCLMGSVACIVIALEHNKRNALYLHICGLTQVQIAGVSLWEITIHTLNAAIIGIIISFFSNMVCCTLLGVYPVLSFDMHSGCIVLVCGWFVLCCLALLTVLSIHTTEIRALLRAND</sequence>
<feature type="transmembrane region" description="Helical" evidence="1">
    <location>
        <begin position="234"/>
        <end position="258"/>
    </location>
</feature>
<feature type="transmembrane region" description="Helical" evidence="1">
    <location>
        <begin position="110"/>
        <end position="134"/>
    </location>
</feature>
<dbReference type="RefSeq" id="WP_006303821.1">
    <property type="nucleotide sequence ID" value="NZ_AEDQ01000016.1"/>
</dbReference>
<keyword evidence="1" id="KW-0472">Membrane</keyword>
<feature type="transmembrane region" description="Helical" evidence="1">
    <location>
        <begin position="13"/>
        <end position="33"/>
    </location>
</feature>
<proteinExistence type="predicted"/>
<protein>
    <submittedName>
        <fullName evidence="2">Efflux ABC transporter, permease protein</fullName>
    </submittedName>
</protein>
<feature type="transmembrane region" description="Helical" evidence="1">
    <location>
        <begin position="321"/>
        <end position="349"/>
    </location>
</feature>
<accession>A0ABN0B0V3</accession>
<name>A0ABN0B0V3_9ACTN</name>
<keyword evidence="1" id="KW-0812">Transmembrane</keyword>
<feature type="transmembrane region" description="Helical" evidence="1">
    <location>
        <begin position="154"/>
        <end position="174"/>
    </location>
</feature>
<feature type="transmembrane region" description="Helical" evidence="1">
    <location>
        <begin position="381"/>
        <end position="405"/>
    </location>
</feature>
<evidence type="ECO:0000256" key="1">
    <source>
        <dbReference type="SAM" id="Phobius"/>
    </source>
</evidence>
<gene>
    <name evidence="2" type="ORF">HMPREF9248_0382</name>
</gene>
<feature type="transmembrane region" description="Helical" evidence="1">
    <location>
        <begin position="54"/>
        <end position="71"/>
    </location>
</feature>
<feature type="transmembrane region" description="Helical" evidence="1">
    <location>
        <begin position="279"/>
        <end position="301"/>
    </location>
</feature>
<keyword evidence="3" id="KW-1185">Reference proteome</keyword>
<comment type="caution">
    <text evidence="2">The sequence shown here is derived from an EMBL/GenBank/DDBJ whole genome shotgun (WGS) entry which is preliminary data.</text>
</comment>
<dbReference type="EMBL" id="AEDQ01000016">
    <property type="protein sequence ID" value="EFL44415.1"/>
    <property type="molecule type" value="Genomic_DNA"/>
</dbReference>
<organism evidence="2 3">
    <name type="scientific">Fannyhessea vaginae PB189-T1-4</name>
    <dbReference type="NCBI Taxonomy" id="866774"/>
    <lineage>
        <taxon>Bacteria</taxon>
        <taxon>Bacillati</taxon>
        <taxon>Actinomycetota</taxon>
        <taxon>Coriobacteriia</taxon>
        <taxon>Coriobacteriales</taxon>
        <taxon>Atopobiaceae</taxon>
        <taxon>Fannyhessea</taxon>
    </lineage>
</organism>
<keyword evidence="1" id="KW-1133">Transmembrane helix</keyword>
<dbReference type="Proteomes" id="UP000004431">
    <property type="component" value="Unassembled WGS sequence"/>
</dbReference>
<evidence type="ECO:0000313" key="2">
    <source>
        <dbReference type="EMBL" id="EFL44415.1"/>
    </source>
</evidence>
<reference evidence="2 3" key="1">
    <citation type="submission" date="2010-08" db="EMBL/GenBank/DDBJ databases">
        <authorList>
            <person name="Durkin A.S."/>
            <person name="Madupu R."/>
            <person name="Torralba M."/>
            <person name="Gillis M."/>
            <person name="Methe B."/>
            <person name="Sutton G."/>
            <person name="Nelson K.E."/>
        </authorList>
    </citation>
    <scope>NUCLEOTIDE SEQUENCE [LARGE SCALE GENOMIC DNA]</scope>
    <source>
        <strain evidence="2 3">PB189-T1-4</strain>
    </source>
</reference>
<feature type="transmembrane region" description="Helical" evidence="1">
    <location>
        <begin position="356"/>
        <end position="375"/>
    </location>
</feature>
<feature type="transmembrane region" description="Helical" evidence="1">
    <location>
        <begin position="417"/>
        <end position="438"/>
    </location>
</feature>
<feature type="transmembrane region" description="Helical" evidence="1">
    <location>
        <begin position="201"/>
        <end position="222"/>
    </location>
</feature>